<evidence type="ECO:0000313" key="1">
    <source>
        <dbReference type="EMBL" id="UUZ44477.1"/>
    </source>
</evidence>
<protein>
    <submittedName>
        <fullName evidence="1">Uncharacterized protein</fullName>
    </submittedName>
</protein>
<dbReference type="Proteomes" id="UP001059663">
    <property type="component" value="Chromosome"/>
</dbReference>
<proteinExistence type="predicted"/>
<gene>
    <name evidence="1" type="ORF">LP422_19120</name>
</gene>
<dbReference type="EMBL" id="CP087977">
    <property type="protein sequence ID" value="UUZ44477.1"/>
    <property type="molecule type" value="Genomic_DNA"/>
</dbReference>
<accession>A0AC61U370</accession>
<reference evidence="1" key="1">
    <citation type="submission" date="2021-11" db="EMBL/GenBank/DDBJ databases">
        <title>Study of the species diversity of bacterial strains isolated from a unique natural object - Shulgan-Tash cave (Bashkiria).</title>
        <authorList>
            <person name="Sazanova A.L."/>
            <person name="Chirak E.R."/>
            <person name="Safronova V.I."/>
        </authorList>
    </citation>
    <scope>NUCLEOTIDE SEQUENCE</scope>
    <source>
        <strain evidence="1">P1</strain>
    </source>
</reference>
<evidence type="ECO:0000313" key="2">
    <source>
        <dbReference type="Proteomes" id="UP001059663"/>
    </source>
</evidence>
<name>A0AC61U370_9MICO</name>
<organism evidence="1 2">
    <name type="scientific">Janibacter limosus</name>
    <dbReference type="NCBI Taxonomy" id="53458"/>
    <lineage>
        <taxon>Bacteria</taxon>
        <taxon>Bacillati</taxon>
        <taxon>Actinomycetota</taxon>
        <taxon>Actinomycetes</taxon>
        <taxon>Micrococcales</taxon>
        <taxon>Intrasporangiaceae</taxon>
        <taxon>Janibacter</taxon>
    </lineage>
</organism>
<sequence>MAVVGRRWQAVAMPLPRDAASVFDRKNTPLMRLIDVTDPRSLEGSSPCEGWSGLDVVQHLIDTQRDFLLKAGADLPDPAPTVAALGPATAWRTHAEAVARQLADDTPAERCLRDALRDVDGGGGLRPVLRLRPDRAPVGHRPGRGRPGGLLRARARAGRDGDRRLRRAHPWGGSVRTGRRGGHRRLPPGPGARAHRPRPPLTRPACGKDAHLLKVVRQGCASP</sequence>